<reference evidence="7 8" key="1">
    <citation type="submission" date="2008-07" db="EMBL/GenBank/DDBJ databases">
        <authorList>
            <person name="El-Sayed N."/>
            <person name="Caler E."/>
            <person name="Inman J."/>
            <person name="Amedeo P."/>
            <person name="Hass B."/>
            <person name="Wortman J."/>
        </authorList>
    </citation>
    <scope>NUCLEOTIDE SEQUENCE [LARGE SCALE GENOMIC DNA]</scope>
    <source>
        <strain evidence="8">ATCC 50983 / TXsc</strain>
    </source>
</reference>
<dbReference type="RefSeq" id="XP_002788608.1">
    <property type="nucleotide sequence ID" value="XM_002788562.1"/>
</dbReference>
<dbReference type="InterPro" id="IPR006140">
    <property type="entry name" value="D-isomer_DH_NAD-bd"/>
</dbReference>
<dbReference type="GO" id="GO:0016616">
    <property type="term" value="F:oxidoreductase activity, acting on the CH-OH group of donors, NAD or NADP as acceptor"/>
    <property type="evidence" value="ECO:0007669"/>
    <property type="project" value="InterPro"/>
</dbReference>
<accession>C5K4Y2</accession>
<dbReference type="SUPFAM" id="SSF52283">
    <property type="entry name" value="Formate/glycerate dehydrogenase catalytic domain-like"/>
    <property type="match status" value="1"/>
</dbReference>
<dbReference type="GO" id="GO:0051287">
    <property type="term" value="F:NAD binding"/>
    <property type="evidence" value="ECO:0007669"/>
    <property type="project" value="InterPro"/>
</dbReference>
<dbReference type="Pfam" id="PF02826">
    <property type="entry name" value="2-Hacid_dh_C"/>
    <property type="match status" value="1"/>
</dbReference>
<dbReference type="InterPro" id="IPR050418">
    <property type="entry name" value="D-iso_2-hydroxyacid_DH_PdxB"/>
</dbReference>
<dbReference type="GeneID" id="9053955"/>
<dbReference type="EMBL" id="GG670562">
    <property type="protein sequence ID" value="EER20404.1"/>
    <property type="molecule type" value="Genomic_DNA"/>
</dbReference>
<comment type="similarity">
    <text evidence="1 4">Belongs to the D-isomer specific 2-hydroxyacid dehydrogenase family.</text>
</comment>
<protein>
    <submittedName>
        <fullName evidence="7">Glycerate dehydrogenase, putative</fullName>
    </submittedName>
</protein>
<dbReference type="SUPFAM" id="SSF51735">
    <property type="entry name" value="NAD(P)-binding Rossmann-fold domains"/>
    <property type="match status" value="1"/>
</dbReference>
<dbReference type="PANTHER" id="PTHR43761:SF1">
    <property type="entry name" value="D-ISOMER SPECIFIC 2-HYDROXYACID DEHYDROGENASE CATALYTIC DOMAIN-CONTAINING PROTEIN-RELATED"/>
    <property type="match status" value="1"/>
</dbReference>
<dbReference type="OMA" id="PHIAWAY"/>
<dbReference type="InterPro" id="IPR029753">
    <property type="entry name" value="D-isomer_DH_CS"/>
</dbReference>
<evidence type="ECO:0000313" key="7">
    <source>
        <dbReference type="EMBL" id="EER20404.1"/>
    </source>
</evidence>
<evidence type="ECO:0000259" key="5">
    <source>
        <dbReference type="Pfam" id="PF00389"/>
    </source>
</evidence>
<dbReference type="PROSITE" id="PS00671">
    <property type="entry name" value="D_2_HYDROXYACID_DH_3"/>
    <property type="match status" value="1"/>
</dbReference>
<dbReference type="PANTHER" id="PTHR43761">
    <property type="entry name" value="D-ISOMER SPECIFIC 2-HYDROXYACID DEHYDROGENASE FAMILY PROTEIN (AFU_ORTHOLOGUE AFUA_1G13630)"/>
    <property type="match status" value="1"/>
</dbReference>
<evidence type="ECO:0000256" key="3">
    <source>
        <dbReference type="ARBA" id="ARBA00023027"/>
    </source>
</evidence>
<name>C5K4Y2_PERM5</name>
<evidence type="ECO:0000256" key="2">
    <source>
        <dbReference type="ARBA" id="ARBA00023002"/>
    </source>
</evidence>
<evidence type="ECO:0000313" key="8">
    <source>
        <dbReference type="Proteomes" id="UP000007800"/>
    </source>
</evidence>
<evidence type="ECO:0000256" key="1">
    <source>
        <dbReference type="ARBA" id="ARBA00005854"/>
    </source>
</evidence>
<keyword evidence="3" id="KW-0520">NAD</keyword>
<keyword evidence="8" id="KW-1185">Reference proteome</keyword>
<dbReference type="OrthoDB" id="298012at2759"/>
<dbReference type="InterPro" id="IPR036291">
    <property type="entry name" value="NAD(P)-bd_dom_sf"/>
</dbReference>
<dbReference type="Proteomes" id="UP000007800">
    <property type="component" value="Unassembled WGS sequence"/>
</dbReference>
<dbReference type="AlphaFoldDB" id="C5K4Y2"/>
<evidence type="ECO:0000256" key="4">
    <source>
        <dbReference type="RuleBase" id="RU003719"/>
    </source>
</evidence>
<evidence type="ECO:0000259" key="6">
    <source>
        <dbReference type="Pfam" id="PF02826"/>
    </source>
</evidence>
<dbReference type="InterPro" id="IPR006139">
    <property type="entry name" value="D-isomer_2_OHA_DH_cat_dom"/>
</dbReference>
<organism evidence="8">
    <name type="scientific">Perkinsus marinus (strain ATCC 50983 / TXsc)</name>
    <dbReference type="NCBI Taxonomy" id="423536"/>
    <lineage>
        <taxon>Eukaryota</taxon>
        <taxon>Sar</taxon>
        <taxon>Alveolata</taxon>
        <taxon>Perkinsozoa</taxon>
        <taxon>Perkinsea</taxon>
        <taxon>Perkinsida</taxon>
        <taxon>Perkinsidae</taxon>
        <taxon>Perkinsus</taxon>
    </lineage>
</organism>
<gene>
    <name evidence="7" type="ORF">Pmar_PMAR010138</name>
</gene>
<dbReference type="Pfam" id="PF00389">
    <property type="entry name" value="2-Hacid_dh"/>
    <property type="match status" value="1"/>
</dbReference>
<dbReference type="Gene3D" id="3.40.50.720">
    <property type="entry name" value="NAD(P)-binding Rossmann-like Domain"/>
    <property type="match status" value="2"/>
</dbReference>
<feature type="domain" description="D-isomer specific 2-hydroxyacid dehydrogenase NAD-binding" evidence="6">
    <location>
        <begin position="130"/>
        <end position="310"/>
    </location>
</feature>
<dbReference type="InParanoid" id="C5K4Y2"/>
<feature type="domain" description="D-isomer specific 2-hydroxyacid dehydrogenase catalytic" evidence="5">
    <location>
        <begin position="39"/>
        <end position="340"/>
    </location>
</feature>
<keyword evidence="2 4" id="KW-0560">Oxidoreductase</keyword>
<proteinExistence type="inferred from homology"/>
<sequence>MLTQAFINPWSRRLLTSAASSMVPRMVALDAATLKLPSDAWSRLSTLGDLNLYEDTKTPEEVIERAKDADIVLTNKVPLGRDVLSALPSLKMISVIATGYDMIDIRCLQPGQVVSNVPYYSTNCTAQQTVALILELCNSVGVHNTAVHAGEWSKEGLFWFRKHEMLELGPDVTIGIVGLGTIGTRVYELLRPFGCQFLAWSPDSRKELPQLSYASDITELFQKSNLVTLHCKLTPQNYGFVNGPLLHRMQPGSILVNAARGALVNEQDLADALNSGQLAAAAVDVVSHEPISDDNPLLRAKNCIITPHMAWTSPEARRRCLEIATSNVEAFLRGSPAHVVASG</sequence>